<protein>
    <recommendedName>
        <fullName evidence="8">FGGY carbohydrate kinase domain-containing protein</fullName>
    </recommendedName>
</protein>
<gene>
    <name evidence="6" type="ORF">AFUS01_LOCUS2250</name>
</gene>
<evidence type="ECO:0000256" key="2">
    <source>
        <dbReference type="ARBA" id="ARBA00022679"/>
    </source>
</evidence>
<dbReference type="NCBIfam" id="TIGR01315">
    <property type="entry name" value="5C_CHO_kinase"/>
    <property type="match status" value="1"/>
</dbReference>
<organism evidence="6 7">
    <name type="scientific">Allacma fusca</name>
    <dbReference type="NCBI Taxonomy" id="39272"/>
    <lineage>
        <taxon>Eukaryota</taxon>
        <taxon>Metazoa</taxon>
        <taxon>Ecdysozoa</taxon>
        <taxon>Arthropoda</taxon>
        <taxon>Hexapoda</taxon>
        <taxon>Collembola</taxon>
        <taxon>Symphypleona</taxon>
        <taxon>Sminthuridae</taxon>
        <taxon>Allacma</taxon>
    </lineage>
</organism>
<comment type="similarity">
    <text evidence="1">Belongs to the FGGY kinase family.</text>
</comment>
<accession>A0A8J2NMY2</accession>
<evidence type="ECO:0000313" key="7">
    <source>
        <dbReference type="Proteomes" id="UP000708208"/>
    </source>
</evidence>
<evidence type="ECO:0008006" key="8">
    <source>
        <dbReference type="Google" id="ProtNLM"/>
    </source>
</evidence>
<name>A0A8J2NMY2_9HEXA</name>
<evidence type="ECO:0000259" key="4">
    <source>
        <dbReference type="Pfam" id="PF00370"/>
    </source>
</evidence>
<keyword evidence="2" id="KW-0808">Transferase</keyword>
<evidence type="ECO:0000313" key="6">
    <source>
        <dbReference type="EMBL" id="CAG7673191.1"/>
    </source>
</evidence>
<dbReference type="Proteomes" id="UP000708208">
    <property type="component" value="Unassembled WGS sequence"/>
</dbReference>
<dbReference type="PIRSF" id="PIRSF000538">
    <property type="entry name" value="GlpK"/>
    <property type="match status" value="1"/>
</dbReference>
<dbReference type="Pfam" id="PF02782">
    <property type="entry name" value="FGGY_C"/>
    <property type="match status" value="1"/>
</dbReference>
<dbReference type="InterPro" id="IPR006003">
    <property type="entry name" value="FGGY_RbtK-like"/>
</dbReference>
<evidence type="ECO:0000256" key="1">
    <source>
        <dbReference type="ARBA" id="ARBA00009156"/>
    </source>
</evidence>
<reference evidence="6" key="1">
    <citation type="submission" date="2021-06" db="EMBL/GenBank/DDBJ databases">
        <authorList>
            <person name="Hodson N. C."/>
            <person name="Mongue J. A."/>
            <person name="Jaron S. K."/>
        </authorList>
    </citation>
    <scope>NUCLEOTIDE SEQUENCE</scope>
</reference>
<dbReference type="OrthoDB" id="203824at2759"/>
<dbReference type="GO" id="GO:0005737">
    <property type="term" value="C:cytoplasm"/>
    <property type="evidence" value="ECO:0007669"/>
    <property type="project" value="TreeGrafter"/>
</dbReference>
<keyword evidence="7" id="KW-1185">Reference proteome</keyword>
<dbReference type="CDD" id="cd07782">
    <property type="entry name" value="ASKHA_NBD_FGGY_D-RBK"/>
    <property type="match status" value="1"/>
</dbReference>
<dbReference type="InterPro" id="IPR018485">
    <property type="entry name" value="FGGY_C"/>
</dbReference>
<sequence>MDSLYIGVDVGSGSVRAGLFTASGDLQHVAVKEIRINNPEPGYYEQSSDEIWNAVAYTVKEVTKNVDEEKIASISFCATCSLVAIGETNKPVSINKDDDSSEWNIVMWMDHRAHDEADFINSTGHNVLQYVGGSISLEMETPKLLWLKKNLPSRYNNTRHFFDLGDFLRWKATGSLRRSVCCLGCKWTFVNSPTGSSWDESYFREIGIEDVLPKIGVTISFPGDTDQISLDAAATLGLSRFTKVGFSMIDAHSGVLGMLGCHNQEDLDSGLTDAAERLSIICGTSNCHMALNRKSMLVPGVWGPYYGVILNDFYLSEGGQSAAGKLLDHVVMSHTAYPALLEAVGSHGKVLSKLEGLLSTIAANQNEIATLTSDLHIWPDFHGNRSPLANPTLKGMVSGLTLSTSVEDLAVVYLATIQALAYGSRHIKDVMEKAGHKFTELVLCGGLIKSKLFVQMHADILDLPVVIPACTEPVLLGAAMSAAAAASSDLTLIDVVARMAGGCTKVQPRREDKTYHDKKYQVFLKMVEDQVQYRKIMSD</sequence>
<dbReference type="PANTHER" id="PTHR43435">
    <property type="entry name" value="RIBULOKINASE"/>
    <property type="match status" value="1"/>
</dbReference>
<dbReference type="GO" id="GO:0019321">
    <property type="term" value="P:pentose metabolic process"/>
    <property type="evidence" value="ECO:0007669"/>
    <property type="project" value="TreeGrafter"/>
</dbReference>
<dbReference type="AlphaFoldDB" id="A0A8J2NMY2"/>
<dbReference type="Pfam" id="PF00370">
    <property type="entry name" value="FGGY_N"/>
    <property type="match status" value="1"/>
</dbReference>
<feature type="domain" description="Carbohydrate kinase FGGY N-terminal" evidence="4">
    <location>
        <begin position="4"/>
        <end position="257"/>
    </location>
</feature>
<dbReference type="EMBL" id="CAJVCH010012792">
    <property type="protein sequence ID" value="CAG7673191.1"/>
    <property type="molecule type" value="Genomic_DNA"/>
</dbReference>
<evidence type="ECO:0000259" key="5">
    <source>
        <dbReference type="Pfam" id="PF02782"/>
    </source>
</evidence>
<evidence type="ECO:0000256" key="3">
    <source>
        <dbReference type="ARBA" id="ARBA00022777"/>
    </source>
</evidence>
<dbReference type="GO" id="GO:0019150">
    <property type="term" value="F:D-ribulokinase activity"/>
    <property type="evidence" value="ECO:0007669"/>
    <property type="project" value="TreeGrafter"/>
</dbReference>
<dbReference type="InterPro" id="IPR018484">
    <property type="entry name" value="FGGY_N"/>
</dbReference>
<feature type="domain" description="Carbohydrate kinase FGGY C-terminal" evidence="5">
    <location>
        <begin position="278"/>
        <end position="486"/>
    </location>
</feature>
<proteinExistence type="inferred from homology"/>
<keyword evidence="3" id="KW-0418">Kinase</keyword>
<comment type="caution">
    <text evidence="6">The sequence shown here is derived from an EMBL/GenBank/DDBJ whole genome shotgun (WGS) entry which is preliminary data.</text>
</comment>
<dbReference type="InterPro" id="IPR000577">
    <property type="entry name" value="Carb_kinase_FGGY"/>
</dbReference>
<dbReference type="PANTHER" id="PTHR43435:SF4">
    <property type="entry name" value="FGGY CARBOHYDRATE KINASE DOMAIN-CONTAINING PROTEIN"/>
    <property type="match status" value="1"/>
</dbReference>